<dbReference type="GeneID" id="35596035"/>
<dbReference type="RefSeq" id="XP_023621603.1">
    <property type="nucleotide sequence ID" value="XM_023765835.1"/>
</dbReference>
<proteinExistence type="predicted"/>
<dbReference type="AlphaFoldDB" id="A0A2D3UUT8"/>
<dbReference type="PROSITE" id="PS50181">
    <property type="entry name" value="FBOX"/>
    <property type="match status" value="1"/>
</dbReference>
<feature type="compositionally biased region" description="Acidic residues" evidence="1">
    <location>
        <begin position="439"/>
        <end position="470"/>
    </location>
</feature>
<evidence type="ECO:0000313" key="3">
    <source>
        <dbReference type="EMBL" id="CZT14706.1"/>
    </source>
</evidence>
<organism evidence="3 4">
    <name type="scientific">Ramularia collo-cygni</name>
    <dbReference type="NCBI Taxonomy" id="112498"/>
    <lineage>
        <taxon>Eukaryota</taxon>
        <taxon>Fungi</taxon>
        <taxon>Dikarya</taxon>
        <taxon>Ascomycota</taxon>
        <taxon>Pezizomycotina</taxon>
        <taxon>Dothideomycetes</taxon>
        <taxon>Dothideomycetidae</taxon>
        <taxon>Mycosphaerellales</taxon>
        <taxon>Mycosphaerellaceae</taxon>
        <taxon>Ramularia</taxon>
    </lineage>
</organism>
<protein>
    <recommendedName>
        <fullName evidence="2">F-box domain-containing protein</fullName>
    </recommendedName>
</protein>
<gene>
    <name evidence="3" type="ORF">RCC_00675</name>
</gene>
<evidence type="ECO:0000259" key="2">
    <source>
        <dbReference type="PROSITE" id="PS50181"/>
    </source>
</evidence>
<name>A0A2D3UUT8_9PEZI</name>
<keyword evidence="4" id="KW-1185">Reference proteome</keyword>
<sequence>MASILDLPAELVIGIASYLTTEELGPLRRSCKQLERHMFETFAKEFFTKRQFMIQRTSLQALVDISNHPTLSERLQEVIISTDVFECDEIPREWLLRTGQARDMLAEAFSKLKNLRIVGLRDFNSKGRVREGGPEALWRSYGWSKEPATTLLGMDSDTSPGSLFSLILCALGIASSYPPDVQVILRKHNTLVPHAFIVNATNAPVISKLKTLFLALHADNTTISRNPSCEDLLRRFLHTATDVEVLRLNFDSRWSAASRLLTWLGTMPSATDLKLDDPKLLDIPPAPLSHLTSLEIGMASVSAPSLTRALSRSNLKSFSLWRVTISDMDMTRPTAGHWEPDLWQQFLGDLSGAMNGSDSVKSILIGLIAQVTRVVSHVPTWEKVQFCPEGTSDKGDLKVESLHKEVKFRARYGMSASRWLKDLSERTYVRSIHGAPESPEVDSEDEDEQSDDDSEEDEHEEADDEGDGEE</sequence>
<dbReference type="OrthoDB" id="5279008at2759"/>
<feature type="domain" description="F-box" evidence="2">
    <location>
        <begin position="1"/>
        <end position="50"/>
    </location>
</feature>
<evidence type="ECO:0000313" key="4">
    <source>
        <dbReference type="Proteomes" id="UP000225277"/>
    </source>
</evidence>
<dbReference type="EMBL" id="FJUY01000001">
    <property type="protein sequence ID" value="CZT14706.1"/>
    <property type="molecule type" value="Genomic_DNA"/>
</dbReference>
<evidence type="ECO:0000256" key="1">
    <source>
        <dbReference type="SAM" id="MobiDB-lite"/>
    </source>
</evidence>
<dbReference type="InterPro" id="IPR001810">
    <property type="entry name" value="F-box_dom"/>
</dbReference>
<feature type="region of interest" description="Disordered" evidence="1">
    <location>
        <begin position="430"/>
        <end position="470"/>
    </location>
</feature>
<dbReference type="Proteomes" id="UP000225277">
    <property type="component" value="Unassembled WGS sequence"/>
</dbReference>
<accession>A0A2D3UUT8</accession>
<reference evidence="3 4" key="1">
    <citation type="submission" date="2016-03" db="EMBL/GenBank/DDBJ databases">
        <authorList>
            <person name="Ploux O."/>
        </authorList>
    </citation>
    <scope>NUCLEOTIDE SEQUENCE [LARGE SCALE GENOMIC DNA]</scope>
    <source>
        <strain evidence="3 4">URUG2</strain>
    </source>
</reference>